<accession>A0A6A5SJT1</accession>
<feature type="region of interest" description="Disordered" evidence="1">
    <location>
        <begin position="1"/>
        <end position="32"/>
    </location>
</feature>
<dbReference type="Proteomes" id="UP000800038">
    <property type="component" value="Unassembled WGS sequence"/>
</dbReference>
<feature type="compositionally biased region" description="Polar residues" evidence="1">
    <location>
        <begin position="102"/>
        <end position="122"/>
    </location>
</feature>
<reference evidence="2" key="1">
    <citation type="journal article" date="2020" name="Stud. Mycol.">
        <title>101 Dothideomycetes genomes: a test case for predicting lifestyles and emergence of pathogens.</title>
        <authorList>
            <person name="Haridas S."/>
            <person name="Albert R."/>
            <person name="Binder M."/>
            <person name="Bloem J."/>
            <person name="Labutti K."/>
            <person name="Salamov A."/>
            <person name="Andreopoulos B."/>
            <person name="Baker S."/>
            <person name="Barry K."/>
            <person name="Bills G."/>
            <person name="Bluhm B."/>
            <person name="Cannon C."/>
            <person name="Castanera R."/>
            <person name="Culley D."/>
            <person name="Daum C."/>
            <person name="Ezra D."/>
            <person name="Gonzalez J."/>
            <person name="Henrissat B."/>
            <person name="Kuo A."/>
            <person name="Liang C."/>
            <person name="Lipzen A."/>
            <person name="Lutzoni F."/>
            <person name="Magnuson J."/>
            <person name="Mondo S."/>
            <person name="Nolan M."/>
            <person name="Ohm R."/>
            <person name="Pangilinan J."/>
            <person name="Park H.-J."/>
            <person name="Ramirez L."/>
            <person name="Alfaro M."/>
            <person name="Sun H."/>
            <person name="Tritt A."/>
            <person name="Yoshinaga Y."/>
            <person name="Zwiers L.-H."/>
            <person name="Turgeon B."/>
            <person name="Goodwin S."/>
            <person name="Spatafora J."/>
            <person name="Crous P."/>
            <person name="Grigoriev I."/>
        </authorList>
    </citation>
    <scope>NUCLEOTIDE SEQUENCE</scope>
    <source>
        <strain evidence="2">CBS 161.51</strain>
    </source>
</reference>
<feature type="compositionally biased region" description="Low complexity" evidence="1">
    <location>
        <begin position="81"/>
        <end position="92"/>
    </location>
</feature>
<feature type="region of interest" description="Disordered" evidence="1">
    <location>
        <begin position="191"/>
        <end position="210"/>
    </location>
</feature>
<keyword evidence="3" id="KW-1185">Reference proteome</keyword>
<evidence type="ECO:0000256" key="1">
    <source>
        <dbReference type="SAM" id="MobiDB-lite"/>
    </source>
</evidence>
<feature type="compositionally biased region" description="Polar residues" evidence="1">
    <location>
        <begin position="149"/>
        <end position="159"/>
    </location>
</feature>
<feature type="compositionally biased region" description="Basic and acidic residues" evidence="1">
    <location>
        <begin position="44"/>
        <end position="53"/>
    </location>
</feature>
<protein>
    <submittedName>
        <fullName evidence="2">Uncharacterized protein</fullName>
    </submittedName>
</protein>
<dbReference type="OrthoDB" id="3799947at2759"/>
<dbReference type="AlphaFoldDB" id="A0A6A5SJT1"/>
<evidence type="ECO:0000313" key="2">
    <source>
        <dbReference type="EMBL" id="KAF1937617.1"/>
    </source>
</evidence>
<feature type="region of interest" description="Disordered" evidence="1">
    <location>
        <begin position="44"/>
        <end position="185"/>
    </location>
</feature>
<organism evidence="2 3">
    <name type="scientific">Clathrospora elynae</name>
    <dbReference type="NCBI Taxonomy" id="706981"/>
    <lineage>
        <taxon>Eukaryota</taxon>
        <taxon>Fungi</taxon>
        <taxon>Dikarya</taxon>
        <taxon>Ascomycota</taxon>
        <taxon>Pezizomycotina</taxon>
        <taxon>Dothideomycetes</taxon>
        <taxon>Pleosporomycetidae</taxon>
        <taxon>Pleosporales</taxon>
        <taxon>Diademaceae</taxon>
        <taxon>Clathrospora</taxon>
    </lineage>
</organism>
<proteinExistence type="predicted"/>
<sequence length="298" mass="32909">MPAQSASHQGAGRPNPHHSICQPTNPSRYGTTDELMAMVDEHLAWQADTDERPGSSGTMFVDWDSSGEIRVSSRKKDDMLAPVPARVPSRAPFGCNVPSHARVSSHTQWPSQAQPPTRTPSTSRHDPKVYKRKPVPAAVPPPLTLGRVSEQSTSSASRNDSVHSHPHPRTTPLQKPLPRTPAHQYTTADGFSVSYHPSRPSRSTPATTYPAYISGRDAATQMQYDYDGRVVHVHRSGSVGSKASRVSDYYVVDAEAYSATTPFHVMDHGKKKEEKEEKRCNVVVRFVEKVLHKIHRLG</sequence>
<feature type="compositionally biased region" description="Polar residues" evidence="1">
    <location>
        <begin position="21"/>
        <end position="30"/>
    </location>
</feature>
<name>A0A6A5SJT1_9PLEO</name>
<evidence type="ECO:0000313" key="3">
    <source>
        <dbReference type="Proteomes" id="UP000800038"/>
    </source>
</evidence>
<dbReference type="EMBL" id="ML976131">
    <property type="protein sequence ID" value="KAF1937617.1"/>
    <property type="molecule type" value="Genomic_DNA"/>
</dbReference>
<gene>
    <name evidence="2" type="ORF">EJ02DRAFT_476179</name>
</gene>